<feature type="region of interest" description="Disordered" evidence="2">
    <location>
        <begin position="103"/>
        <end position="165"/>
    </location>
</feature>
<evidence type="ECO:0000313" key="6">
    <source>
        <dbReference type="Proteomes" id="UP001295684"/>
    </source>
</evidence>
<evidence type="ECO:0000256" key="1">
    <source>
        <dbReference type="SAM" id="Coils"/>
    </source>
</evidence>
<dbReference type="InterPro" id="IPR057496">
    <property type="entry name" value="FAN-like_PH"/>
</dbReference>
<organism evidence="5 6">
    <name type="scientific">Euplotes crassus</name>
    <dbReference type="NCBI Taxonomy" id="5936"/>
    <lineage>
        <taxon>Eukaryota</taxon>
        <taxon>Sar</taxon>
        <taxon>Alveolata</taxon>
        <taxon>Ciliophora</taxon>
        <taxon>Intramacronucleata</taxon>
        <taxon>Spirotrichea</taxon>
        <taxon>Hypotrichia</taxon>
        <taxon>Euplotida</taxon>
        <taxon>Euplotidae</taxon>
        <taxon>Moneuplotes</taxon>
    </lineage>
</organism>
<evidence type="ECO:0000313" key="5">
    <source>
        <dbReference type="EMBL" id="CAI2386178.1"/>
    </source>
</evidence>
<dbReference type="InterPro" id="IPR036372">
    <property type="entry name" value="BEACH_dom_sf"/>
</dbReference>
<evidence type="ECO:0000259" key="4">
    <source>
        <dbReference type="PROSITE" id="PS51783"/>
    </source>
</evidence>
<feature type="domain" description="BEACH-type PH" evidence="4">
    <location>
        <begin position="298"/>
        <end position="405"/>
    </location>
</feature>
<comment type="caution">
    <text evidence="5">The sequence shown here is derived from an EMBL/GenBank/DDBJ whole genome shotgun (WGS) entry which is preliminary data.</text>
</comment>
<dbReference type="Gene3D" id="1.10.1540.10">
    <property type="entry name" value="BEACH domain"/>
    <property type="match status" value="1"/>
</dbReference>
<sequence length="791" mass="92071">MEFTSSNYSLESPNERFNLFDLDENEIFLKSLQVSMNDFTSEEFIHGMLHLNSRSIIFDPDNEALSLIKIRYNSHFEFECISHEQIRCVHDMINTSKTSISHFDSSSAVRQSSDGKESRGSSRKKEGGVKKGKAVASGKNLTSYLDKRPSFKSHPKSKYSSSQEKSPRYTLSEVYANGGKPFPIGEKVSEKLLWIANLYHSFLESPSSSRAFNLFDMILLNVHDAYLHPRKPRGPFSIKKYNSSFCFIVNEAQEKCRGFCKVLKYLSGEKNPDIKCKNYTDQLLKNESDNISFEKENVLGDKIIFKEKASRILSDGNQEGYFLLCHYNNEGKISQLHYYIEYIPLINGIAHEKSLRFSASEIIELSLYRYMFSYNAVRIQTSTSKEVIFSFEDRKTAEVILEKLSESCPDTVEKLRDDLERYQKMWANGWMSNFEYLLFLNKLANRSFCDISQYPVMPWVLKQYSSSELDLENPRVYRDLEKPIGALNEDKLEKYKTKYYEVIKQSSDEEPYMYTTHYSSSGIVLYYLIRNIPSQILRLQNGGFGPADRIFFDIEMCWNNCINIFSDLKELIPEFYTGSGDFLINKHGCELGINHLSEKVEDVVLPNWAVNQKDFVMKMRQALESEYVTRNLHHWIDLIFGVKQKGEKAFYANNLFYPMTYEENVKLDECTNEFECNAIELQIQGFGQTPIQLFSTDHPENNCRRLLITQPTPSAPSDLLQSEISTLKSSLHKSKKRHEEAISAQLKEFKIIDIKRKKKFDKCKLEYEAQIEEYKRLVEYYKAKVEEGRKE</sequence>
<dbReference type="PANTHER" id="PTHR13743">
    <property type="entry name" value="BEIGE/BEACH-RELATED"/>
    <property type="match status" value="1"/>
</dbReference>
<dbReference type="InterPro" id="IPR050865">
    <property type="entry name" value="BEACH_Domain"/>
</dbReference>
<dbReference type="AlphaFoldDB" id="A0AAD1Y7Y6"/>
<evidence type="ECO:0000256" key="2">
    <source>
        <dbReference type="SAM" id="MobiDB-lite"/>
    </source>
</evidence>
<protein>
    <submittedName>
        <fullName evidence="5">Uncharacterized protein</fullName>
    </submittedName>
</protein>
<keyword evidence="1" id="KW-0175">Coiled coil</keyword>
<dbReference type="Pfam" id="PF25400">
    <property type="entry name" value="PH_FAN"/>
    <property type="match status" value="1"/>
</dbReference>
<dbReference type="PROSITE" id="PS51783">
    <property type="entry name" value="PH_BEACH"/>
    <property type="match status" value="1"/>
</dbReference>
<dbReference type="CDD" id="cd06071">
    <property type="entry name" value="Beach"/>
    <property type="match status" value="1"/>
</dbReference>
<feature type="coiled-coil region" evidence="1">
    <location>
        <begin position="764"/>
        <end position="791"/>
    </location>
</feature>
<dbReference type="EMBL" id="CAMPGE010028668">
    <property type="protein sequence ID" value="CAI2386178.1"/>
    <property type="molecule type" value="Genomic_DNA"/>
</dbReference>
<feature type="domain" description="BEACH" evidence="3">
    <location>
        <begin position="411"/>
        <end position="701"/>
    </location>
</feature>
<dbReference type="Proteomes" id="UP001295684">
    <property type="component" value="Unassembled WGS sequence"/>
</dbReference>
<keyword evidence="6" id="KW-1185">Reference proteome</keyword>
<dbReference type="SMART" id="SM01026">
    <property type="entry name" value="Beach"/>
    <property type="match status" value="1"/>
</dbReference>
<gene>
    <name evidence="5" type="ORF">ECRASSUSDP1_LOCUS27782</name>
</gene>
<dbReference type="InterPro" id="IPR000409">
    <property type="entry name" value="BEACH_dom"/>
</dbReference>
<dbReference type="InterPro" id="IPR023362">
    <property type="entry name" value="PH-BEACH_dom"/>
</dbReference>
<reference evidence="5" key="1">
    <citation type="submission" date="2023-07" db="EMBL/GenBank/DDBJ databases">
        <authorList>
            <consortium name="AG Swart"/>
            <person name="Singh M."/>
            <person name="Singh A."/>
            <person name="Seah K."/>
            <person name="Emmerich C."/>
        </authorList>
    </citation>
    <scope>NUCLEOTIDE SEQUENCE</scope>
    <source>
        <strain evidence="5">DP1</strain>
    </source>
</reference>
<dbReference type="Pfam" id="PF02138">
    <property type="entry name" value="Beach"/>
    <property type="match status" value="1"/>
</dbReference>
<feature type="compositionally biased region" description="Basic and acidic residues" evidence="2">
    <location>
        <begin position="113"/>
        <end position="129"/>
    </location>
</feature>
<accession>A0AAD1Y7Y6</accession>
<proteinExistence type="predicted"/>
<evidence type="ECO:0000259" key="3">
    <source>
        <dbReference type="PROSITE" id="PS50197"/>
    </source>
</evidence>
<name>A0AAD1Y7Y6_EUPCR</name>
<dbReference type="PROSITE" id="PS50197">
    <property type="entry name" value="BEACH"/>
    <property type="match status" value="1"/>
</dbReference>
<dbReference type="SUPFAM" id="SSF81837">
    <property type="entry name" value="BEACH domain"/>
    <property type="match status" value="1"/>
</dbReference>
<dbReference type="PANTHER" id="PTHR13743:SF123">
    <property type="entry name" value="PROTEIN FAN"/>
    <property type="match status" value="1"/>
</dbReference>